<evidence type="ECO:0000313" key="2">
    <source>
        <dbReference type="Proteomes" id="UP000499080"/>
    </source>
</evidence>
<proteinExistence type="predicted"/>
<dbReference type="EMBL" id="BGPR01119313">
    <property type="protein sequence ID" value="GBN15374.1"/>
    <property type="molecule type" value="Genomic_DNA"/>
</dbReference>
<gene>
    <name evidence="1" type="ORF">AVEN_122930_1</name>
</gene>
<dbReference type="Proteomes" id="UP000499080">
    <property type="component" value="Unassembled WGS sequence"/>
</dbReference>
<organism evidence="1 2">
    <name type="scientific">Araneus ventricosus</name>
    <name type="common">Orbweaver spider</name>
    <name type="synonym">Epeira ventricosa</name>
    <dbReference type="NCBI Taxonomy" id="182803"/>
    <lineage>
        <taxon>Eukaryota</taxon>
        <taxon>Metazoa</taxon>
        <taxon>Ecdysozoa</taxon>
        <taxon>Arthropoda</taxon>
        <taxon>Chelicerata</taxon>
        <taxon>Arachnida</taxon>
        <taxon>Araneae</taxon>
        <taxon>Araneomorphae</taxon>
        <taxon>Entelegynae</taxon>
        <taxon>Araneoidea</taxon>
        <taxon>Araneidae</taxon>
        <taxon>Araneus</taxon>
    </lineage>
</organism>
<sequence>MVIQAGKSITSCPQLVSVPLTGLERMYLLLSTWTFPCLPVKGFTSDSIGSCGEIRHFTVTWSVFTQCSAYEEPTPTKLEQEWLKRVANNLVSRQKIRGLSNSLAKTEIFLASLAFNFPAS</sequence>
<reference evidence="1 2" key="1">
    <citation type="journal article" date="2019" name="Sci. Rep.">
        <title>Orb-weaving spider Araneus ventricosus genome elucidates the spidroin gene catalogue.</title>
        <authorList>
            <person name="Kono N."/>
            <person name="Nakamura H."/>
            <person name="Ohtoshi R."/>
            <person name="Moran D.A.P."/>
            <person name="Shinohara A."/>
            <person name="Yoshida Y."/>
            <person name="Fujiwara M."/>
            <person name="Mori M."/>
            <person name="Tomita M."/>
            <person name="Arakawa K."/>
        </authorList>
    </citation>
    <scope>NUCLEOTIDE SEQUENCE [LARGE SCALE GENOMIC DNA]</scope>
</reference>
<keyword evidence="2" id="KW-1185">Reference proteome</keyword>
<dbReference type="AlphaFoldDB" id="A0A4Y2LLH5"/>
<comment type="caution">
    <text evidence="1">The sequence shown here is derived from an EMBL/GenBank/DDBJ whole genome shotgun (WGS) entry which is preliminary data.</text>
</comment>
<evidence type="ECO:0000313" key="1">
    <source>
        <dbReference type="EMBL" id="GBN15374.1"/>
    </source>
</evidence>
<protein>
    <submittedName>
        <fullName evidence="1">Uncharacterized protein</fullName>
    </submittedName>
</protein>
<accession>A0A4Y2LLH5</accession>
<name>A0A4Y2LLH5_ARAVE</name>